<dbReference type="SUPFAM" id="SSF54826">
    <property type="entry name" value="Enolase N-terminal domain-like"/>
    <property type="match status" value="1"/>
</dbReference>
<protein>
    <submittedName>
        <fullName evidence="5">Mandelate racemase</fullName>
    </submittedName>
</protein>
<reference evidence="5 6" key="1">
    <citation type="journal article" date="2019" name="Emerg. Microbes Infect.">
        <title>Comprehensive subspecies identification of 175 nontuberculous mycobacteria species based on 7547 genomic profiles.</title>
        <authorList>
            <person name="Matsumoto Y."/>
            <person name="Kinjo T."/>
            <person name="Motooka D."/>
            <person name="Nabeya D."/>
            <person name="Jung N."/>
            <person name="Uechi K."/>
            <person name="Horii T."/>
            <person name="Iida T."/>
            <person name="Fujita J."/>
            <person name="Nakamura S."/>
        </authorList>
    </citation>
    <scope>NUCLEOTIDE SEQUENCE [LARGE SCALE GENOMIC DNA]</scope>
    <source>
        <strain evidence="5 6">JCM 6391</strain>
    </source>
</reference>
<dbReference type="SMART" id="SM00922">
    <property type="entry name" value="MR_MLE"/>
    <property type="match status" value="1"/>
</dbReference>
<keyword evidence="6" id="KW-1185">Reference proteome</keyword>
<dbReference type="PANTHER" id="PTHR13794">
    <property type="entry name" value="ENOLASE SUPERFAMILY, MANDELATE RACEMASE"/>
    <property type="match status" value="1"/>
</dbReference>
<dbReference type="RefSeq" id="WP_193465202.1">
    <property type="nucleotide sequence ID" value="NZ_AP022562.1"/>
</dbReference>
<dbReference type="GO" id="GO:0000287">
    <property type="term" value="F:magnesium ion binding"/>
    <property type="evidence" value="ECO:0007669"/>
    <property type="project" value="TreeGrafter"/>
</dbReference>
<dbReference type="InterPro" id="IPR018110">
    <property type="entry name" value="Mandel_Rmase/mucon_lact_enz_CS"/>
</dbReference>
<dbReference type="CDD" id="cd03328">
    <property type="entry name" value="MR_like_3"/>
    <property type="match status" value="1"/>
</dbReference>
<dbReference type="Proteomes" id="UP000466997">
    <property type="component" value="Chromosome"/>
</dbReference>
<organism evidence="5 6">
    <name type="scientific">Mycobacterium novum</name>
    <dbReference type="NCBI Taxonomy" id="2492438"/>
    <lineage>
        <taxon>Bacteria</taxon>
        <taxon>Bacillati</taxon>
        <taxon>Actinomycetota</taxon>
        <taxon>Actinomycetes</taxon>
        <taxon>Mycobacteriales</taxon>
        <taxon>Mycobacteriaceae</taxon>
        <taxon>Mycobacterium</taxon>
    </lineage>
</organism>
<dbReference type="GO" id="GO:0016836">
    <property type="term" value="F:hydro-lyase activity"/>
    <property type="evidence" value="ECO:0007669"/>
    <property type="project" value="TreeGrafter"/>
</dbReference>
<dbReference type="SFLD" id="SFLDS00001">
    <property type="entry name" value="Enolase"/>
    <property type="match status" value="1"/>
</dbReference>
<keyword evidence="3" id="KW-0460">Magnesium</keyword>
<gene>
    <name evidence="5" type="ORF">MNVM_29680</name>
</gene>
<evidence type="ECO:0000256" key="3">
    <source>
        <dbReference type="ARBA" id="ARBA00022842"/>
    </source>
</evidence>
<dbReference type="Gene3D" id="3.20.20.120">
    <property type="entry name" value="Enolase-like C-terminal domain"/>
    <property type="match status" value="1"/>
</dbReference>
<dbReference type="InterPro" id="IPR013341">
    <property type="entry name" value="Mandelate_racemase_N_dom"/>
</dbReference>
<comment type="cofactor">
    <cofactor evidence="1">
        <name>Mg(2+)</name>
        <dbReference type="ChEBI" id="CHEBI:18420"/>
    </cofactor>
</comment>
<evidence type="ECO:0000313" key="5">
    <source>
        <dbReference type="EMBL" id="BBX13887.1"/>
    </source>
</evidence>
<dbReference type="PROSITE" id="PS00909">
    <property type="entry name" value="MR_MLE_2"/>
    <property type="match status" value="1"/>
</dbReference>
<dbReference type="InterPro" id="IPR029017">
    <property type="entry name" value="Enolase-like_N"/>
</dbReference>
<feature type="domain" description="Mandelate racemase/muconate lactonizing enzyme C-terminal" evidence="4">
    <location>
        <begin position="149"/>
        <end position="244"/>
    </location>
</feature>
<sequence length="370" mass="39496">MSPRASAAIPVESVEATAYSIPTDAPESDGTFAWDSTTLVLVTVTAGGQVGTGYTYGGTAVVTVVEAELAGVIKQRDALQPPARWADMQHAVRNLGKPGVVAEAISAVDIALWDLRSRLLDEPLTIALGAVHDGTPVYGSGGFTSYDNDTLCAQLCGWVEAGIPRVKMKVGRDPEADRGRVRAARAAIGDDTLLFVDANGAYARKQALLWAQRFAECDVRWLEEPVSSDDLAGLHALCVQGPGGMDIAAGEYGYHLPYFQHMLDAQAVDCLQADVTRALGITGVLKVAALCDARGMELSLHCAPQISGQVGTAIWQLRHLEYFHDHVRIERLAFDGTIDPGPDGVLRPDRSAPGHGLTVKDADLERFRIA</sequence>
<dbReference type="PANTHER" id="PTHR13794:SF58">
    <property type="entry name" value="MITOCHONDRIAL ENOLASE SUPERFAMILY MEMBER 1"/>
    <property type="match status" value="1"/>
</dbReference>
<dbReference type="SFLD" id="SFLDG00179">
    <property type="entry name" value="mandelate_racemase"/>
    <property type="match status" value="1"/>
</dbReference>
<dbReference type="KEGG" id="mnm:MNVM_29680"/>
<dbReference type="InterPro" id="IPR046945">
    <property type="entry name" value="RHMD-like"/>
</dbReference>
<keyword evidence="2" id="KW-0479">Metal-binding</keyword>
<dbReference type="InterPro" id="IPR013342">
    <property type="entry name" value="Mandelate_racemase_C"/>
</dbReference>
<dbReference type="Pfam" id="PF13378">
    <property type="entry name" value="MR_MLE_C"/>
    <property type="match status" value="1"/>
</dbReference>
<evidence type="ECO:0000313" key="6">
    <source>
        <dbReference type="Proteomes" id="UP000466997"/>
    </source>
</evidence>
<evidence type="ECO:0000256" key="1">
    <source>
        <dbReference type="ARBA" id="ARBA00001946"/>
    </source>
</evidence>
<dbReference type="GO" id="GO:0016052">
    <property type="term" value="P:carbohydrate catabolic process"/>
    <property type="evidence" value="ECO:0007669"/>
    <property type="project" value="TreeGrafter"/>
</dbReference>
<proteinExistence type="predicted"/>
<dbReference type="EMBL" id="AP022562">
    <property type="protein sequence ID" value="BBX13887.1"/>
    <property type="molecule type" value="Genomic_DNA"/>
</dbReference>
<dbReference type="Gene3D" id="3.30.390.10">
    <property type="entry name" value="Enolase-like, N-terminal domain"/>
    <property type="match status" value="1"/>
</dbReference>
<evidence type="ECO:0000256" key="2">
    <source>
        <dbReference type="ARBA" id="ARBA00022723"/>
    </source>
</evidence>
<dbReference type="InterPro" id="IPR029065">
    <property type="entry name" value="Enolase_C-like"/>
</dbReference>
<dbReference type="AlphaFoldDB" id="A0A7I7JPR2"/>
<accession>A0A7I7JPR2</accession>
<dbReference type="Pfam" id="PF02746">
    <property type="entry name" value="MR_MLE_N"/>
    <property type="match status" value="1"/>
</dbReference>
<dbReference type="InterPro" id="IPR036849">
    <property type="entry name" value="Enolase-like_C_sf"/>
</dbReference>
<dbReference type="GO" id="GO:0009063">
    <property type="term" value="P:amino acid catabolic process"/>
    <property type="evidence" value="ECO:0007669"/>
    <property type="project" value="InterPro"/>
</dbReference>
<name>A0A7I7JPR2_9MYCO</name>
<dbReference type="SUPFAM" id="SSF51604">
    <property type="entry name" value="Enolase C-terminal domain-like"/>
    <property type="match status" value="1"/>
</dbReference>
<evidence type="ECO:0000259" key="4">
    <source>
        <dbReference type="SMART" id="SM00922"/>
    </source>
</evidence>